<dbReference type="EMBL" id="VSSQ01010876">
    <property type="protein sequence ID" value="MPM45443.1"/>
    <property type="molecule type" value="Genomic_DNA"/>
</dbReference>
<gene>
    <name evidence="2" type="ORF">SDC9_92130</name>
</gene>
<name>A0A645A3L3_9ZZZZ</name>
<accession>A0A645A3L3</accession>
<evidence type="ECO:0000313" key="2">
    <source>
        <dbReference type="EMBL" id="MPM45443.1"/>
    </source>
</evidence>
<dbReference type="AntiFam" id="ANF00095">
    <property type="entry name" value="Shadow ORF (opposite ABC transporters)"/>
</dbReference>
<evidence type="ECO:0000256" key="1">
    <source>
        <dbReference type="SAM" id="MobiDB-lite"/>
    </source>
</evidence>
<proteinExistence type="predicted"/>
<feature type="region of interest" description="Disordered" evidence="1">
    <location>
        <begin position="378"/>
        <end position="447"/>
    </location>
</feature>
<reference evidence="2" key="1">
    <citation type="submission" date="2019-08" db="EMBL/GenBank/DDBJ databases">
        <authorList>
            <person name="Kucharzyk K."/>
            <person name="Murdoch R.W."/>
            <person name="Higgins S."/>
            <person name="Loffler F."/>
        </authorList>
    </citation>
    <scope>NUCLEOTIDE SEQUENCE</scope>
</reference>
<feature type="compositionally biased region" description="Basic and acidic residues" evidence="1">
    <location>
        <begin position="378"/>
        <end position="428"/>
    </location>
</feature>
<dbReference type="AlphaFoldDB" id="A0A645A3L3"/>
<protein>
    <submittedName>
        <fullName evidence="2">Uncharacterized protein</fullName>
    </submittedName>
</protein>
<sequence>MRADCGDTAFVHEHDVVCIHHGSHALRDDDLCRLRQKLLQRLSNLRIRVGVHRTGGVIENQDAWFFEQRAGDAEALLLSAGDVGAALLNPRLIALRERLDEVVCLRKHAGVLDFFIGCLRISPAEVFRDGAGEEQVVLQNNGDGIAQNAQIIVLYVFAADRYRTVGRVIEPRNQLHERGFGRTGRAEDTDDFAGANVQVDVRKRHAFRLFRIAEADVVKVDRAVCNRLHRMFGAGKRALLAQNFDDTPTGFVCNRDHDKHHGEHHQAHQCLKAVDHQRRELANVEVCPAAARCDGICAKGEDEHHVDIQAKLHHGAVEREDFLRLGELCAEVFGSHAELLLFIVLANEGLHDADALYIFLDRLVQRVIFAEHTAKDRERFADDEKQPESKDRNHHNKDQRELAAHDKGHDDRENEHQRASNRDADEHHKRVLHVAHVRSQTRDQRGG</sequence>
<comment type="caution">
    <text evidence="2">The sequence shown here is derived from an EMBL/GenBank/DDBJ whole genome shotgun (WGS) entry which is preliminary data.</text>
</comment>
<organism evidence="2">
    <name type="scientific">bioreactor metagenome</name>
    <dbReference type="NCBI Taxonomy" id="1076179"/>
    <lineage>
        <taxon>unclassified sequences</taxon>
        <taxon>metagenomes</taxon>
        <taxon>ecological metagenomes</taxon>
    </lineage>
</organism>